<dbReference type="OrthoDB" id="5569250at2759"/>
<dbReference type="PANTHER" id="PTHR38248:SF2">
    <property type="entry name" value="FUNK1 11"/>
    <property type="match status" value="1"/>
</dbReference>
<comment type="caution">
    <text evidence="3">The sequence shown here is derived from an EMBL/GenBank/DDBJ whole genome shotgun (WGS) entry which is preliminary data.</text>
</comment>
<feature type="compositionally biased region" description="Basic residues" evidence="1">
    <location>
        <begin position="368"/>
        <end position="377"/>
    </location>
</feature>
<organism evidence="3 4">
    <name type="scientific">Coprinellus micaceus</name>
    <name type="common">Glistening ink-cap mushroom</name>
    <name type="synonym">Coprinus micaceus</name>
    <dbReference type="NCBI Taxonomy" id="71717"/>
    <lineage>
        <taxon>Eukaryota</taxon>
        <taxon>Fungi</taxon>
        <taxon>Dikarya</taxon>
        <taxon>Basidiomycota</taxon>
        <taxon>Agaricomycotina</taxon>
        <taxon>Agaricomycetes</taxon>
        <taxon>Agaricomycetidae</taxon>
        <taxon>Agaricales</taxon>
        <taxon>Agaricineae</taxon>
        <taxon>Psathyrellaceae</taxon>
        <taxon>Coprinellus</taxon>
    </lineage>
</organism>
<dbReference type="InterPro" id="IPR011009">
    <property type="entry name" value="Kinase-like_dom_sf"/>
</dbReference>
<dbReference type="InterPro" id="IPR000719">
    <property type="entry name" value="Prot_kinase_dom"/>
</dbReference>
<dbReference type="EMBL" id="QPFP01000058">
    <property type="protein sequence ID" value="TEB25319.1"/>
    <property type="molecule type" value="Genomic_DNA"/>
</dbReference>
<feature type="domain" description="Protein kinase" evidence="2">
    <location>
        <begin position="1"/>
        <end position="264"/>
    </location>
</feature>
<feature type="region of interest" description="Disordered" evidence="1">
    <location>
        <begin position="294"/>
        <end position="387"/>
    </location>
</feature>
<feature type="compositionally biased region" description="Basic and acidic residues" evidence="1">
    <location>
        <begin position="358"/>
        <end position="367"/>
    </location>
</feature>
<dbReference type="GO" id="GO:0004672">
    <property type="term" value="F:protein kinase activity"/>
    <property type="evidence" value="ECO:0007669"/>
    <property type="project" value="InterPro"/>
</dbReference>
<evidence type="ECO:0000313" key="4">
    <source>
        <dbReference type="Proteomes" id="UP000298030"/>
    </source>
</evidence>
<name>A0A4Y7SVQ6_COPMI</name>
<dbReference type="GO" id="GO:0005524">
    <property type="term" value="F:ATP binding"/>
    <property type="evidence" value="ECO:0007669"/>
    <property type="project" value="InterPro"/>
</dbReference>
<gene>
    <name evidence="3" type="ORF">FA13DRAFT_1899749</name>
</gene>
<dbReference type="PROSITE" id="PS00109">
    <property type="entry name" value="PROTEIN_KINASE_TYR"/>
    <property type="match status" value="1"/>
</dbReference>
<sequence>MVAYEPGHGETKDFRCPSTAGKFLNRIATCLTMKCCGGLIESFKSTLQLLCALCDAIAGHQRLVGDDIRILHRDISPNNILLGRDDASEGDRGVLIDFDLAFKATAEHPVVVIDHNIGTRVFQSLSVVESFCIRMNKHQHDYLDDLESFLYVLTHIFLCFRPDASCVPSKDEGLLIISEWAPHDPETAASNKRCLFGFGGDYDTAFEVVEKFWGPVCTSLFEEFHGWATKMVDEKNRYVFREGRRGRADILDPLHAHRDEHYAAVLRRFDHAINTIRDATPSSPTVVEVDALPARPASESPLPTKDTDQASPKPLVPSKKSPDADPPSVAALPATPPRVAAPLSPYTSPSPSTPRPKRASEEGEHPHSPRAKSRRIRTGPLVTSRSP</sequence>
<feature type="compositionally biased region" description="Low complexity" evidence="1">
    <location>
        <begin position="341"/>
        <end position="350"/>
    </location>
</feature>
<keyword evidence="4" id="KW-1185">Reference proteome</keyword>
<evidence type="ECO:0000256" key="1">
    <source>
        <dbReference type="SAM" id="MobiDB-lite"/>
    </source>
</evidence>
<dbReference type="PANTHER" id="PTHR38248">
    <property type="entry name" value="FUNK1 6"/>
    <property type="match status" value="1"/>
</dbReference>
<evidence type="ECO:0000313" key="3">
    <source>
        <dbReference type="EMBL" id="TEB25319.1"/>
    </source>
</evidence>
<dbReference type="Gene3D" id="1.10.510.10">
    <property type="entry name" value="Transferase(Phosphotransferase) domain 1"/>
    <property type="match status" value="1"/>
</dbReference>
<dbReference type="Proteomes" id="UP000298030">
    <property type="component" value="Unassembled WGS sequence"/>
</dbReference>
<dbReference type="PROSITE" id="PS50011">
    <property type="entry name" value="PROTEIN_KINASE_DOM"/>
    <property type="match status" value="1"/>
</dbReference>
<protein>
    <recommendedName>
        <fullName evidence="2">Protein kinase domain-containing protein</fullName>
    </recommendedName>
</protein>
<evidence type="ECO:0000259" key="2">
    <source>
        <dbReference type="PROSITE" id="PS50011"/>
    </source>
</evidence>
<dbReference type="STRING" id="71717.A0A4Y7SVQ6"/>
<dbReference type="SUPFAM" id="SSF56112">
    <property type="entry name" value="Protein kinase-like (PK-like)"/>
    <property type="match status" value="1"/>
</dbReference>
<dbReference type="AlphaFoldDB" id="A0A4Y7SVQ6"/>
<accession>A0A4Y7SVQ6</accession>
<proteinExistence type="predicted"/>
<dbReference type="InterPro" id="IPR040976">
    <property type="entry name" value="Pkinase_fungal"/>
</dbReference>
<dbReference type="Pfam" id="PF17667">
    <property type="entry name" value="Pkinase_fungal"/>
    <property type="match status" value="1"/>
</dbReference>
<reference evidence="3 4" key="1">
    <citation type="journal article" date="2019" name="Nat. Ecol. Evol.">
        <title>Megaphylogeny resolves global patterns of mushroom evolution.</title>
        <authorList>
            <person name="Varga T."/>
            <person name="Krizsan K."/>
            <person name="Foldi C."/>
            <person name="Dima B."/>
            <person name="Sanchez-Garcia M."/>
            <person name="Sanchez-Ramirez S."/>
            <person name="Szollosi G.J."/>
            <person name="Szarkandi J.G."/>
            <person name="Papp V."/>
            <person name="Albert L."/>
            <person name="Andreopoulos W."/>
            <person name="Angelini C."/>
            <person name="Antonin V."/>
            <person name="Barry K.W."/>
            <person name="Bougher N.L."/>
            <person name="Buchanan P."/>
            <person name="Buyck B."/>
            <person name="Bense V."/>
            <person name="Catcheside P."/>
            <person name="Chovatia M."/>
            <person name="Cooper J."/>
            <person name="Damon W."/>
            <person name="Desjardin D."/>
            <person name="Finy P."/>
            <person name="Geml J."/>
            <person name="Haridas S."/>
            <person name="Hughes K."/>
            <person name="Justo A."/>
            <person name="Karasinski D."/>
            <person name="Kautmanova I."/>
            <person name="Kiss B."/>
            <person name="Kocsube S."/>
            <person name="Kotiranta H."/>
            <person name="LaButti K.M."/>
            <person name="Lechner B.E."/>
            <person name="Liimatainen K."/>
            <person name="Lipzen A."/>
            <person name="Lukacs Z."/>
            <person name="Mihaltcheva S."/>
            <person name="Morgado L.N."/>
            <person name="Niskanen T."/>
            <person name="Noordeloos M.E."/>
            <person name="Ohm R.A."/>
            <person name="Ortiz-Santana B."/>
            <person name="Ovrebo C."/>
            <person name="Racz N."/>
            <person name="Riley R."/>
            <person name="Savchenko A."/>
            <person name="Shiryaev A."/>
            <person name="Soop K."/>
            <person name="Spirin V."/>
            <person name="Szebenyi C."/>
            <person name="Tomsovsky M."/>
            <person name="Tulloss R.E."/>
            <person name="Uehling J."/>
            <person name="Grigoriev I.V."/>
            <person name="Vagvolgyi C."/>
            <person name="Papp T."/>
            <person name="Martin F.M."/>
            <person name="Miettinen O."/>
            <person name="Hibbett D.S."/>
            <person name="Nagy L.G."/>
        </authorList>
    </citation>
    <scope>NUCLEOTIDE SEQUENCE [LARGE SCALE GENOMIC DNA]</scope>
    <source>
        <strain evidence="3 4">FP101781</strain>
    </source>
</reference>
<dbReference type="InterPro" id="IPR008266">
    <property type="entry name" value="Tyr_kinase_AS"/>
</dbReference>